<evidence type="ECO:0000313" key="1">
    <source>
        <dbReference type="EMBL" id="ALU28191.1"/>
    </source>
</evidence>
<dbReference type="AlphaFoldDB" id="A0AAI8G6V2"/>
<reference evidence="1 2" key="1">
    <citation type="journal article" date="2016" name="J. Zhejiang Univ. Sci. B">
        <title>Antibiotic resistance mechanisms of Myroides sp.</title>
        <authorList>
            <person name="Hu S."/>
            <person name="Yuan S."/>
            <person name="Qu H."/>
            <person name="Jiang T."/>
            <person name="Zhou Y."/>
            <person name="Wang M."/>
            <person name="Ming D."/>
        </authorList>
    </citation>
    <scope>NUCLEOTIDE SEQUENCE [LARGE SCALE GENOMIC DNA]</scope>
    <source>
        <strain evidence="1 2">PR63039</strain>
    </source>
</reference>
<protein>
    <submittedName>
        <fullName evidence="1">Uncharacterized protein</fullName>
    </submittedName>
</protein>
<sequence length="97" mass="11599">MFIWGFDRGREPLNVEEVSYEKVSYEKVEAIVEEEEVISEDNVEELVLEEEDNGDGKRGYVYRKLVKERSHFLLDMFRIKSSYGLYTIPFDLKKHCR</sequence>
<dbReference type="RefSeq" id="WP_058699977.1">
    <property type="nucleotide sequence ID" value="NZ_CP013690.1"/>
</dbReference>
<gene>
    <name evidence="1" type="ORF">AS202_19465</name>
</gene>
<evidence type="ECO:0000313" key="2">
    <source>
        <dbReference type="Proteomes" id="UP000069030"/>
    </source>
</evidence>
<dbReference type="Proteomes" id="UP000069030">
    <property type="component" value="Chromosome"/>
</dbReference>
<accession>A0AAI8G6V2</accession>
<dbReference type="KEGG" id="mod:AS202_19465"/>
<organism evidence="1 2">
    <name type="scientific">Myroides odoratimimus</name>
    <dbReference type="NCBI Taxonomy" id="76832"/>
    <lineage>
        <taxon>Bacteria</taxon>
        <taxon>Pseudomonadati</taxon>
        <taxon>Bacteroidota</taxon>
        <taxon>Flavobacteriia</taxon>
        <taxon>Flavobacteriales</taxon>
        <taxon>Flavobacteriaceae</taxon>
        <taxon>Myroides</taxon>
    </lineage>
</organism>
<dbReference type="EMBL" id="CP013690">
    <property type="protein sequence ID" value="ALU28191.1"/>
    <property type="molecule type" value="Genomic_DNA"/>
</dbReference>
<proteinExistence type="predicted"/>
<name>A0AAI8G6V2_9FLAO</name>